<dbReference type="PANTHER" id="PTHR43477">
    <property type="entry name" value="DIHYDROANTICAPSIN 7-DEHYDROGENASE"/>
    <property type="match status" value="1"/>
</dbReference>
<dbReference type="eggNOG" id="COG1028">
    <property type="taxonomic scope" value="Bacteria"/>
</dbReference>
<comment type="caution">
    <text evidence="3">The sequence shown here is derived from an EMBL/GenBank/DDBJ whole genome shotgun (WGS) entry which is preliminary data.</text>
</comment>
<keyword evidence="2" id="KW-0560">Oxidoreductase</keyword>
<dbReference type="AlphaFoldDB" id="G6EAV6"/>
<proteinExistence type="inferred from homology"/>
<accession>G6EAV6</accession>
<evidence type="ECO:0000256" key="1">
    <source>
        <dbReference type="ARBA" id="ARBA00006484"/>
    </source>
</evidence>
<dbReference type="OrthoDB" id="9803333at2"/>
<dbReference type="InterPro" id="IPR036291">
    <property type="entry name" value="NAD(P)-bd_dom_sf"/>
</dbReference>
<dbReference type="Proteomes" id="UP000004030">
    <property type="component" value="Unassembled WGS sequence"/>
</dbReference>
<gene>
    <name evidence="3" type="ORF">NSU_1504</name>
</gene>
<dbReference type="PRINTS" id="PR00081">
    <property type="entry name" value="GDHRDH"/>
</dbReference>
<evidence type="ECO:0000256" key="2">
    <source>
        <dbReference type="ARBA" id="ARBA00023002"/>
    </source>
</evidence>
<comment type="similarity">
    <text evidence="1">Belongs to the short-chain dehydrogenases/reductases (SDR) family.</text>
</comment>
<dbReference type="Pfam" id="PF13561">
    <property type="entry name" value="adh_short_C2"/>
    <property type="match status" value="1"/>
</dbReference>
<dbReference type="InterPro" id="IPR051122">
    <property type="entry name" value="SDR_DHRS6-like"/>
</dbReference>
<dbReference type="SUPFAM" id="SSF51735">
    <property type="entry name" value="NAD(P)-binding Rossmann-fold domains"/>
    <property type="match status" value="1"/>
</dbReference>
<dbReference type="EMBL" id="AGFM01000017">
    <property type="protein sequence ID" value="EHJ61743.1"/>
    <property type="molecule type" value="Genomic_DNA"/>
</dbReference>
<dbReference type="GO" id="GO:0016491">
    <property type="term" value="F:oxidoreductase activity"/>
    <property type="evidence" value="ECO:0007669"/>
    <property type="project" value="UniProtKB-KW"/>
</dbReference>
<reference evidence="3 4" key="1">
    <citation type="journal article" date="2012" name="J. Bacteriol.">
        <title>Genome sequence of benzo(a)pyrene-degrading bacterium Novosphingobium pentaromativorans US6-1.</title>
        <authorList>
            <person name="Luo Y.R."/>
            <person name="Kang S.G."/>
            <person name="Kim S.J."/>
            <person name="Kim M.R."/>
            <person name="Li N."/>
            <person name="Lee J.H."/>
            <person name="Kwon K.K."/>
        </authorList>
    </citation>
    <scope>NUCLEOTIDE SEQUENCE [LARGE SCALE GENOMIC DNA]</scope>
    <source>
        <strain evidence="3 4">US6-1</strain>
    </source>
</reference>
<dbReference type="Gene3D" id="3.40.50.720">
    <property type="entry name" value="NAD(P)-binding Rossmann-like Domain"/>
    <property type="match status" value="1"/>
</dbReference>
<protein>
    <submittedName>
        <fullName evidence="3">7-alpha-hydroxysteroid dehydrogenase</fullName>
    </submittedName>
</protein>
<sequence>MTVIGDLSGRAFLVTGGAGGFGKASAHLLVRDGAAVVLMGRTHEKLQLARNSLRAACPGAAVVCHVGDASRKDDVAAAYRTVAELGSVGGAVLVVGGASGFGPVGAIDADAFVNDYRLNVGSALVGVQEGLVHMGNGGSIVCISSTAAKLTFPNLASYCAAKAGLEQFVRAAADELGPRGVRVNCVRPGLTRTDGLEAAFARPGYVEGFLPQIPLGRTGIPDEVAQAVRYLAGPESQWVTGQSFAVDGGNELRMAPRG</sequence>
<name>G6EAV6_9SPHN</name>
<evidence type="ECO:0000313" key="3">
    <source>
        <dbReference type="EMBL" id="EHJ61743.1"/>
    </source>
</evidence>
<dbReference type="PATRIC" id="fig|1088721.3.peg.1485"/>
<evidence type="ECO:0000313" key="4">
    <source>
        <dbReference type="Proteomes" id="UP000004030"/>
    </source>
</evidence>
<dbReference type="InterPro" id="IPR002347">
    <property type="entry name" value="SDR_fam"/>
</dbReference>
<keyword evidence="4" id="KW-1185">Reference proteome</keyword>
<dbReference type="PROSITE" id="PS00061">
    <property type="entry name" value="ADH_SHORT"/>
    <property type="match status" value="1"/>
</dbReference>
<dbReference type="PANTHER" id="PTHR43477:SF1">
    <property type="entry name" value="DIHYDROANTICAPSIN 7-DEHYDROGENASE"/>
    <property type="match status" value="1"/>
</dbReference>
<organism evidence="3 4">
    <name type="scientific">Novosphingobium pentaromativorans US6-1</name>
    <dbReference type="NCBI Taxonomy" id="1088721"/>
    <lineage>
        <taxon>Bacteria</taxon>
        <taxon>Pseudomonadati</taxon>
        <taxon>Pseudomonadota</taxon>
        <taxon>Alphaproteobacteria</taxon>
        <taxon>Sphingomonadales</taxon>
        <taxon>Sphingomonadaceae</taxon>
        <taxon>Novosphingobium</taxon>
    </lineage>
</organism>
<dbReference type="RefSeq" id="WP_007012419.1">
    <property type="nucleotide sequence ID" value="NZ_AGFM01000017.1"/>
</dbReference>
<dbReference type="FunFam" id="3.40.50.720:FF:000084">
    <property type="entry name" value="Short-chain dehydrogenase reductase"/>
    <property type="match status" value="1"/>
</dbReference>
<dbReference type="CDD" id="cd05233">
    <property type="entry name" value="SDR_c"/>
    <property type="match status" value="1"/>
</dbReference>
<dbReference type="InterPro" id="IPR020904">
    <property type="entry name" value="Sc_DH/Rdtase_CS"/>
</dbReference>